<comment type="caution">
    <text evidence="2">The sequence shown here is derived from an EMBL/GenBank/DDBJ whole genome shotgun (WGS) entry which is preliminary data.</text>
</comment>
<feature type="region of interest" description="Disordered" evidence="1">
    <location>
        <begin position="137"/>
        <end position="165"/>
    </location>
</feature>
<gene>
    <name evidence="2" type="ORF">TWF481_002032</name>
</gene>
<keyword evidence="3" id="KW-1185">Reference proteome</keyword>
<dbReference type="EMBL" id="JAVHJL010000011">
    <property type="protein sequence ID" value="KAK6496004.1"/>
    <property type="molecule type" value="Genomic_DNA"/>
</dbReference>
<feature type="compositionally biased region" description="Acidic residues" evidence="1">
    <location>
        <begin position="222"/>
        <end position="265"/>
    </location>
</feature>
<evidence type="ECO:0000313" key="3">
    <source>
        <dbReference type="Proteomes" id="UP001370758"/>
    </source>
</evidence>
<reference evidence="2 3" key="1">
    <citation type="submission" date="2023-08" db="EMBL/GenBank/DDBJ databases">
        <authorList>
            <person name="Palmer J.M."/>
        </authorList>
    </citation>
    <scope>NUCLEOTIDE SEQUENCE [LARGE SCALE GENOMIC DNA]</scope>
    <source>
        <strain evidence="2 3">TWF481</strain>
    </source>
</reference>
<dbReference type="PANTHER" id="PTHR37015:SF2">
    <property type="entry name" value="REVERSE TRANSCRIPTASE DOMAIN-CONTAINING PROTEIN"/>
    <property type="match status" value="1"/>
</dbReference>
<evidence type="ECO:0000256" key="1">
    <source>
        <dbReference type="SAM" id="MobiDB-lite"/>
    </source>
</evidence>
<evidence type="ECO:0008006" key="4">
    <source>
        <dbReference type="Google" id="ProtNLM"/>
    </source>
</evidence>
<protein>
    <recommendedName>
        <fullName evidence="4">Reverse transcriptase domain-containing protein</fullName>
    </recommendedName>
</protein>
<dbReference type="AlphaFoldDB" id="A0AAV9VU67"/>
<dbReference type="PANTHER" id="PTHR37015">
    <property type="entry name" value="REVERSE TRANSCRIPTASE DOMAIN-CONTAINING PROTEIN"/>
    <property type="match status" value="1"/>
</dbReference>
<organism evidence="2 3">
    <name type="scientific">Arthrobotrys musiformis</name>
    <dbReference type="NCBI Taxonomy" id="47236"/>
    <lineage>
        <taxon>Eukaryota</taxon>
        <taxon>Fungi</taxon>
        <taxon>Dikarya</taxon>
        <taxon>Ascomycota</taxon>
        <taxon>Pezizomycotina</taxon>
        <taxon>Orbiliomycetes</taxon>
        <taxon>Orbiliales</taxon>
        <taxon>Orbiliaceae</taxon>
        <taxon>Arthrobotrys</taxon>
    </lineage>
</organism>
<dbReference type="Proteomes" id="UP001370758">
    <property type="component" value="Unassembled WGS sequence"/>
</dbReference>
<feature type="region of interest" description="Disordered" evidence="1">
    <location>
        <begin position="204"/>
        <end position="280"/>
    </location>
</feature>
<sequence length="1015" mass="116374">MDNTKPSTDVNAIADARNLVTAVKLKELYAKKKEKEDHFLPILARIEAADSEREKLKILVEENKKKDSYQYGAILEYNNSASDLLVASKYDPTISEDVFKTQRLVGEKAIRQHLRKAQYTSLFGSIFNEWMNFEGRSDVQDDERDGVKTPKSDDESTINLSSDVVGRPEKYAQKAELESIIFAPDPKAKPEEYAKYLEDLFKKSEEGQKAQKTSRGSRGENGDDGDDDDDDDDYIDEDSDDGDGDDDDDDDDDDDYDDDDSEGDGSEGASSAPDGEEEEDEYLGVWIREIVTLKKLRNTIGRFSGSFRKHDTMSTVEVKQSIHGLVSGELLTEAKKAACKEILLSTVILDEIAMVLTLRLRQIENWKYSDESVQLNFRRHLNGKYRCYADESLLDAIFLQWIGVKWGIELRRVLGILHKSSAWLRPADPIDEARQEVRSTLISSEPAKNAKTSIATHEKAFMKEFFLTLLPESLYDFRTYNEDGEEADQEKKDNEKIRRARNEELKQMLLQRLLIDRQYAEAVDPGKPFTVVQLDAFRFAQSQSHEIILKLMEFIGVTAHWLAFFKTFLTLPARFEPGGEIRESKRGVPISHPLGLVFGEIQLFLMEFAVNRATGGKLELFRMHDDFWWWSDDEALCETAWETVKEYSALTGTDWNLDKSGCVRISSNNIETITPSTSSTLPAGEISWGFIALGSDGIWTIKQDEVAKHTEELRIQLQSQKSILGIIGAYNRYMKFFVRNFGKPSRAFGKQHVEQIIAAINKIHLSLFPEHNGDVLSYITSLVTSRFSDELPPGPLLPAWLLIPVANGGLGVRNVLFDILPILKSYDIEEESSGRYGYDPRNFKHCLKKDKREYESLREKWFKTTNHPKIAWTHDVPDDWFDGMDEWLAAQDTARKSRKRRKPHPFITFEEFILGRRGKFGYWGEVWSGLAETPTISNRYSFPDRIFKALAPNAYSPVEWLKNDYNKNTPYWRSWLVTFGESVLDYFGEFRVTDEGRLPVAMIDIYTNLKTKWDQ</sequence>
<name>A0AAV9VU67_9PEZI</name>
<evidence type="ECO:0000313" key="2">
    <source>
        <dbReference type="EMBL" id="KAK6496004.1"/>
    </source>
</evidence>
<feature type="compositionally biased region" description="Basic and acidic residues" evidence="1">
    <location>
        <begin position="137"/>
        <end position="154"/>
    </location>
</feature>
<proteinExistence type="predicted"/>
<accession>A0AAV9VU67</accession>